<evidence type="ECO:0000256" key="3">
    <source>
        <dbReference type="ARBA" id="ARBA00022694"/>
    </source>
</evidence>
<feature type="domain" description="TSEN34 N-terminal" evidence="8">
    <location>
        <begin position="43"/>
        <end position="111"/>
    </location>
</feature>
<reference evidence="9 10" key="1">
    <citation type="journal article" date="2021" name="Cell">
        <title>Tracing the genetic footprints of vertebrate landing in non-teleost ray-finned fishes.</title>
        <authorList>
            <person name="Bi X."/>
            <person name="Wang K."/>
            <person name="Yang L."/>
            <person name="Pan H."/>
            <person name="Jiang H."/>
            <person name="Wei Q."/>
            <person name="Fang M."/>
            <person name="Yu H."/>
            <person name="Zhu C."/>
            <person name="Cai Y."/>
            <person name="He Y."/>
            <person name="Gan X."/>
            <person name="Zeng H."/>
            <person name="Yu D."/>
            <person name="Zhu Y."/>
            <person name="Jiang H."/>
            <person name="Qiu Q."/>
            <person name="Yang H."/>
            <person name="Zhang Y.E."/>
            <person name="Wang W."/>
            <person name="Zhu M."/>
            <person name="He S."/>
            <person name="Zhang G."/>
        </authorList>
    </citation>
    <scope>NUCLEOTIDE SEQUENCE [LARGE SCALE GENOMIC DNA]</scope>
    <source>
        <strain evidence="9">Bchr_013</strain>
    </source>
</reference>
<gene>
    <name evidence="9" type="primary">Tsen34</name>
    <name evidence="9" type="ORF">GTO96_0000804</name>
</gene>
<dbReference type="SUPFAM" id="SSF53032">
    <property type="entry name" value="tRNA-intron endonuclease catalytic domain-like"/>
    <property type="match status" value="1"/>
</dbReference>
<evidence type="ECO:0000259" key="7">
    <source>
        <dbReference type="Pfam" id="PF01974"/>
    </source>
</evidence>
<feature type="non-terminal residue" evidence="9">
    <location>
        <position position="1"/>
    </location>
</feature>
<keyword evidence="9" id="KW-0540">Nuclease</keyword>
<organism evidence="9 10">
    <name type="scientific">Polypterus senegalus</name>
    <name type="common">Senegal bichir</name>
    <dbReference type="NCBI Taxonomy" id="55291"/>
    <lineage>
        <taxon>Eukaryota</taxon>
        <taxon>Metazoa</taxon>
        <taxon>Chordata</taxon>
        <taxon>Craniata</taxon>
        <taxon>Vertebrata</taxon>
        <taxon>Euteleostomi</taxon>
        <taxon>Actinopterygii</taxon>
        <taxon>Polypteriformes</taxon>
        <taxon>Polypteridae</taxon>
        <taxon>Polypterus</taxon>
    </lineage>
</organism>
<dbReference type="InterPro" id="IPR006677">
    <property type="entry name" value="tRNA_intron_Endonuc_cat-like"/>
</dbReference>
<protein>
    <recommendedName>
        <fullName evidence="2">tRNA-intron lyase</fullName>
        <ecNumber evidence="2">4.6.1.16</ecNumber>
    </recommendedName>
</protein>
<dbReference type="AlphaFoldDB" id="A0A8X8BPY6"/>
<evidence type="ECO:0000256" key="5">
    <source>
        <dbReference type="ARBA" id="ARBA00034031"/>
    </source>
</evidence>
<dbReference type="InterPro" id="IPR059049">
    <property type="entry name" value="TSEN34_N"/>
</dbReference>
<evidence type="ECO:0000256" key="6">
    <source>
        <dbReference type="SAM" id="MobiDB-lite"/>
    </source>
</evidence>
<keyword evidence="4" id="KW-0456">Lyase</keyword>
<dbReference type="GO" id="GO:0005634">
    <property type="term" value="C:nucleus"/>
    <property type="evidence" value="ECO:0007669"/>
    <property type="project" value="UniProtKB-ARBA"/>
</dbReference>
<evidence type="ECO:0000313" key="9">
    <source>
        <dbReference type="EMBL" id="KAG2462222.1"/>
    </source>
</evidence>
<dbReference type="Proteomes" id="UP000886611">
    <property type="component" value="Unassembled WGS sequence"/>
</dbReference>
<dbReference type="EC" id="4.6.1.16" evidence="2"/>
<dbReference type="GO" id="GO:0003676">
    <property type="term" value="F:nucleic acid binding"/>
    <property type="evidence" value="ECO:0007669"/>
    <property type="project" value="InterPro"/>
</dbReference>
<evidence type="ECO:0000313" key="10">
    <source>
        <dbReference type="Proteomes" id="UP000886611"/>
    </source>
</evidence>
<comment type="catalytic activity">
    <reaction evidence="5">
        <text>pretRNA = a 3'-half-tRNA molecule with a 5'-OH end + a 5'-half-tRNA molecule with a 2',3'-cyclic phosphate end + an intron with a 2',3'-cyclic phosphate and a 5'-hydroxyl terminus.</text>
        <dbReference type="EC" id="4.6.1.16"/>
    </reaction>
</comment>
<dbReference type="PANTHER" id="PTHR13070:SF0">
    <property type="entry name" value="TRNA-SPLICING ENDONUCLEASE SUBUNIT SEN34"/>
    <property type="match status" value="1"/>
</dbReference>
<comment type="caution">
    <text evidence="9">The sequence shown here is derived from an EMBL/GenBank/DDBJ whole genome shotgun (WGS) entry which is preliminary data.</text>
</comment>
<keyword evidence="9" id="KW-0378">Hydrolase</keyword>
<name>A0A8X8BPY6_POLSE</name>
<dbReference type="Gene3D" id="3.40.1350.10">
    <property type="match status" value="1"/>
</dbReference>
<dbReference type="Pfam" id="PF01974">
    <property type="entry name" value="tRNA_int_endo"/>
    <property type="match status" value="1"/>
</dbReference>
<accession>A0A8X8BPY6</accession>
<dbReference type="GO" id="GO:0000213">
    <property type="term" value="F:tRNA-intron lyase activity"/>
    <property type="evidence" value="ECO:0007669"/>
    <property type="project" value="UniProtKB-EC"/>
</dbReference>
<dbReference type="GO" id="GO:0000379">
    <property type="term" value="P:tRNA-type intron splice site recognition and cleavage"/>
    <property type="evidence" value="ECO:0007669"/>
    <property type="project" value="TreeGrafter"/>
</dbReference>
<evidence type="ECO:0000256" key="2">
    <source>
        <dbReference type="ARBA" id="ARBA00012573"/>
    </source>
</evidence>
<keyword evidence="10" id="KW-1185">Reference proteome</keyword>
<dbReference type="PANTHER" id="PTHR13070">
    <property type="entry name" value="TRNA-SPLICING ENDONUCLEASE SUBUNIT SEN34-RELATED"/>
    <property type="match status" value="1"/>
</dbReference>
<dbReference type="InterPro" id="IPR036167">
    <property type="entry name" value="tRNA_intron_Endo_cat-like_sf"/>
</dbReference>
<evidence type="ECO:0000256" key="4">
    <source>
        <dbReference type="ARBA" id="ARBA00023239"/>
    </source>
</evidence>
<keyword evidence="9" id="KW-0255">Endonuclease</keyword>
<feature type="region of interest" description="Disordered" evidence="6">
    <location>
        <begin position="1"/>
        <end position="38"/>
    </location>
</feature>
<proteinExistence type="inferred from homology"/>
<dbReference type="InterPro" id="IPR011856">
    <property type="entry name" value="tRNA_endonuc-like_dom_sf"/>
</dbReference>
<feature type="domain" description="tRNA intron endonuclease catalytic" evidence="7">
    <location>
        <begin position="222"/>
        <end position="252"/>
    </location>
</feature>
<dbReference type="Pfam" id="PF26577">
    <property type="entry name" value="TSEN34_N"/>
    <property type="match status" value="1"/>
</dbReference>
<feature type="non-terminal residue" evidence="9">
    <location>
        <position position="315"/>
    </location>
</feature>
<evidence type="ECO:0000256" key="1">
    <source>
        <dbReference type="ARBA" id="ARBA00008078"/>
    </source>
</evidence>
<evidence type="ECO:0000259" key="8">
    <source>
        <dbReference type="Pfam" id="PF26577"/>
    </source>
</evidence>
<keyword evidence="3" id="KW-0819">tRNA processing</keyword>
<sequence>MQQPSEEPERNAECSEGTSGEPTAVRQHESPPGGGVEPKEPLIQLYLADSIPLLWRSAHVKVARERLGVVGAAVGSLARQPRQNCRLSRPVQLLREEARFLLENGRAELVKALKPQNYEQEVQSYAHYLERNHEEQQKFALEEKKQVLKRVMEDKCKDGAAAPSSIQSVKDSLDSLESSFTFPCSAMMVQLCTARARFSYTPEERLWLSAELANPVDERQKVRYRVFSDLREKGYYLTSAGKFGGDYLVYPAMKRLIQVNVAEGWSLSKKCSQKIALARMPVHHMGQFGIASQPNLFHMYPPVLCVLHVTELKYY</sequence>
<comment type="similarity">
    <text evidence="1">Belongs to the tRNA-intron endonuclease family.</text>
</comment>
<dbReference type="EMBL" id="JAATIS010004040">
    <property type="protein sequence ID" value="KAG2462222.1"/>
    <property type="molecule type" value="Genomic_DNA"/>
</dbReference>
<dbReference type="CDD" id="cd22363">
    <property type="entry name" value="tRNA-intron_lyase_C"/>
    <property type="match status" value="1"/>
</dbReference>